<name>A0ABD5R645_9EURY</name>
<keyword evidence="3" id="KW-1185">Reference proteome</keyword>
<dbReference type="EMBL" id="JBHSKX010000001">
    <property type="protein sequence ID" value="MFC5365400.1"/>
    <property type="molecule type" value="Genomic_DNA"/>
</dbReference>
<reference evidence="2 3" key="1">
    <citation type="journal article" date="2019" name="Int. J. Syst. Evol. Microbiol.">
        <title>The Global Catalogue of Microorganisms (GCM) 10K type strain sequencing project: providing services to taxonomists for standard genome sequencing and annotation.</title>
        <authorList>
            <consortium name="The Broad Institute Genomics Platform"/>
            <consortium name="The Broad Institute Genome Sequencing Center for Infectious Disease"/>
            <person name="Wu L."/>
            <person name="Ma J."/>
        </authorList>
    </citation>
    <scope>NUCLEOTIDE SEQUENCE [LARGE SCALE GENOMIC DNA]</scope>
    <source>
        <strain evidence="2 3">CGMCC 1.12237</strain>
    </source>
</reference>
<evidence type="ECO:0000313" key="3">
    <source>
        <dbReference type="Proteomes" id="UP001596201"/>
    </source>
</evidence>
<gene>
    <name evidence="2" type="ORF">ACFPJ5_00500</name>
</gene>
<accession>A0ABD5R645</accession>
<dbReference type="RefSeq" id="WP_227229305.1">
    <property type="nucleotide sequence ID" value="NZ_JAJCVJ010000001.1"/>
</dbReference>
<dbReference type="InterPro" id="IPR029063">
    <property type="entry name" value="SAM-dependent_MTases_sf"/>
</dbReference>
<evidence type="ECO:0000256" key="1">
    <source>
        <dbReference type="ARBA" id="ARBA00006969"/>
    </source>
</evidence>
<dbReference type="InterPro" id="IPR005353">
    <property type="entry name" value="UPF0146"/>
</dbReference>
<evidence type="ECO:0000313" key="2">
    <source>
        <dbReference type="EMBL" id="MFC5365400.1"/>
    </source>
</evidence>
<dbReference type="Pfam" id="PF03686">
    <property type="entry name" value="UPF0146"/>
    <property type="match status" value="1"/>
</dbReference>
<organism evidence="2 3">
    <name type="scientific">Salinirubrum litoreum</name>
    <dbReference type="NCBI Taxonomy" id="1126234"/>
    <lineage>
        <taxon>Archaea</taxon>
        <taxon>Methanobacteriati</taxon>
        <taxon>Methanobacteriota</taxon>
        <taxon>Stenosarchaea group</taxon>
        <taxon>Halobacteria</taxon>
        <taxon>Halobacteriales</taxon>
        <taxon>Haloferacaceae</taxon>
        <taxon>Salinirubrum</taxon>
    </lineage>
</organism>
<dbReference type="Gene3D" id="3.40.50.150">
    <property type="entry name" value="Vaccinia Virus protein VP39"/>
    <property type="match status" value="1"/>
</dbReference>
<protein>
    <submittedName>
        <fullName evidence="2">UPF0146 family protein</fullName>
    </submittedName>
</protein>
<proteinExistence type="inferred from homology"/>
<comment type="caution">
    <text evidence="2">The sequence shown here is derived from an EMBL/GenBank/DDBJ whole genome shotgun (WGS) entry which is preliminary data.</text>
</comment>
<dbReference type="AlphaFoldDB" id="A0ABD5R645"/>
<sequence>MPTDACPALVRRLADYREVVEIGVGRRPEVARALAERGVSVTVTDVHDPREFGVALPEAVRFVRDDVVAASESSDPHPCYRAAAYYALNCPPELHRPIRTLARRHGADFLFTTLGGDQPAIPVDRETLPGETLFVARDGP</sequence>
<dbReference type="Proteomes" id="UP001596201">
    <property type="component" value="Unassembled WGS sequence"/>
</dbReference>
<comment type="similarity">
    <text evidence="1">Belongs to the UPF0146 family.</text>
</comment>